<evidence type="ECO:0000259" key="4">
    <source>
        <dbReference type="Pfam" id="PF15035"/>
    </source>
</evidence>
<feature type="compositionally biased region" description="Polar residues" evidence="3">
    <location>
        <begin position="1922"/>
        <end position="1933"/>
    </location>
</feature>
<dbReference type="Pfam" id="PF15035">
    <property type="entry name" value="Rootletin"/>
    <property type="match status" value="1"/>
</dbReference>
<feature type="coiled-coil region" evidence="2">
    <location>
        <begin position="1618"/>
        <end position="1690"/>
    </location>
</feature>
<dbReference type="SUPFAM" id="SSF90257">
    <property type="entry name" value="Myosin rod fragments"/>
    <property type="match status" value="1"/>
</dbReference>
<feature type="coiled-coil region" evidence="2">
    <location>
        <begin position="1422"/>
        <end position="1477"/>
    </location>
</feature>
<dbReference type="Gene3D" id="1.20.5.340">
    <property type="match status" value="1"/>
</dbReference>
<reference evidence="6" key="2">
    <citation type="submission" date="2020-10" db="UniProtKB">
        <authorList>
            <consortium name="WormBaseParasite"/>
        </authorList>
    </citation>
    <scope>IDENTIFICATION</scope>
</reference>
<evidence type="ECO:0000256" key="1">
    <source>
        <dbReference type="ARBA" id="ARBA00023054"/>
    </source>
</evidence>
<dbReference type="PANTHER" id="PTHR23159:SF31">
    <property type="entry name" value="CENTROSOME-ASSOCIATED PROTEIN CEP250 ISOFORM X1"/>
    <property type="match status" value="1"/>
</dbReference>
<feature type="coiled-coil region" evidence="2">
    <location>
        <begin position="647"/>
        <end position="744"/>
    </location>
</feature>
<protein>
    <submittedName>
        <fullName evidence="6">Myosin_tail_1 domain-containing protein</fullName>
    </submittedName>
</protein>
<name>A0A7E4VC97_PANRE</name>
<feature type="coiled-coil region" evidence="2">
    <location>
        <begin position="1264"/>
        <end position="1322"/>
    </location>
</feature>
<feature type="compositionally biased region" description="Low complexity" evidence="3">
    <location>
        <begin position="35"/>
        <end position="46"/>
    </location>
</feature>
<organism evidence="5 6">
    <name type="scientific">Panagrellus redivivus</name>
    <name type="common">Microworm</name>
    <dbReference type="NCBI Taxonomy" id="6233"/>
    <lineage>
        <taxon>Eukaryota</taxon>
        <taxon>Metazoa</taxon>
        <taxon>Ecdysozoa</taxon>
        <taxon>Nematoda</taxon>
        <taxon>Chromadorea</taxon>
        <taxon>Rhabditida</taxon>
        <taxon>Tylenchina</taxon>
        <taxon>Panagrolaimomorpha</taxon>
        <taxon>Panagrolaimoidea</taxon>
        <taxon>Panagrolaimidae</taxon>
        <taxon>Panagrellus</taxon>
    </lineage>
</organism>
<feature type="region of interest" description="Disordered" evidence="3">
    <location>
        <begin position="782"/>
        <end position="803"/>
    </location>
</feature>
<proteinExistence type="predicted"/>
<dbReference type="InterPro" id="IPR055167">
    <property type="entry name" value="Rootletin-like_CC"/>
</dbReference>
<dbReference type="PANTHER" id="PTHR23159">
    <property type="entry name" value="CENTROSOMAL PROTEIN 2"/>
    <property type="match status" value="1"/>
</dbReference>
<dbReference type="WBParaSite" id="Pan_g19264.t2">
    <property type="protein sequence ID" value="Pan_g19264.t2"/>
    <property type="gene ID" value="Pan_g19264"/>
</dbReference>
<feature type="coiled-coil region" evidence="2">
    <location>
        <begin position="577"/>
        <end position="611"/>
    </location>
</feature>
<accession>A0A7E4VC97</accession>
<keyword evidence="5" id="KW-1185">Reference proteome</keyword>
<feature type="coiled-coil region" evidence="2">
    <location>
        <begin position="1130"/>
        <end position="1234"/>
    </location>
</feature>
<keyword evidence="1 2" id="KW-0175">Coiled coil</keyword>
<sequence>MLLFSPSAVLVDLRKHRPGEKLKVKMHSDSELDKSSSPPGSSSADGSRSRTASELKQVPSDLHKYRKRIDSSIQDQRKHREILQGLQDKVMRYRQKAAEAEAEAIESARGSSLGHGLSLASLMPSDLVKDSGYGYASTSNVAMYDSIGGAYSRSTPGLAGRRPSVRFAESLDDILSKKVVVDDPTTELYKQRLKEEQYRNNVLEEMVDTLKRQAESTAHANETLTADLVTLHDTLSRAEHQRLRIAEVTKQREQKIRREKDTLQRHFYDLSMEIGALRRKLKDLRHETETELLNYKAEFDRGAKTMDSRMKHFDTLQSTYVQRTSKEHDFALEEVMRKYDEAMTKSISVEHERNETARKVIFLESSLKRAQEERDRVEDALKKIHQLPEVAEALGRRTRSLSPAPGGSLGHETIRHVRLALHAKTEDIASRKREAEHQAEKLVEAGNQIQKLETEKRQLERTLKEERASKAEVLEDKDIVEKQLNRLNEKYEKVESDRNLLQGNINKLNDTITELKLTHQAAIDELRVKNQLEWDERWKQVMADHDQVEEGYNHRLQRARQEGDSLRADVVRQRDAFHELQNELTAERRKLAEKDSEIAEAHKKMETLSLEIDSLGVQLQAKEYNIIQLQKENLDYEHKEKLNTEKLDELAEEKNTLMQENNGLTSEISQLRGEIEELVSNLDSQSDEKEEALNKAKSYKDQLSTLEKINTQTRTAVADLEMKLEGALDRYKTLERELADEKAEVAKSVAIIGDLMKEKTDIINIRESLTVEISDCKRTLNDERAKRQSAEAKQADLESKLSEAEERLDSLESARQTLMNKLKESNSQVSNLKESLQKSEKTVTECRETIQIEIQKHRDTHDDSLEKLRAEHLVELNRLEADKALLRSELAELRDKLDKLLDTHAKAEEEHKLEFEQLTVQKSDLTLEVGRLKQELIEAGEHARQDLLEAMEARSKDKTDYEARLAKADKDLQSAEEDIREGLGREAELRAKIEVLEGRLAQGADMVLKLKRQLEDLDERSEELSAKAESERETLRSQIEQLNANLAWAKQEKEENLRKIADLDKSLQVLEAKTTKQQSRLKDIDDEIHSTNTKLRESENANSELKFKLRDVESHLAEITDLKDKFRTLHQQEETRNHELTADLTAVKKQLTVTEAKLQDADQRYERRLTEMRKVNAERRNLELSFTDKSTEVSSLNTLIKQYEHQQNGYLKELSEEKERSMKLEQENIVLRGESHGMKEELAHAMATLEKKTASNQAVINDLLDNYRQSEKGKLEAMRELEERGAEIEILRHKLDLCESKKREMEDRIVAVEREKDSLLDKLSYYERSAKKVLSFARTQTSTTTRTRSQGPSIRYGTTAADLEFDEDSALSPRSPRGPTLSIPDLTHVDSISRLPRSSSHLADLDIQNSMEVTFRILKDRIAALEADKSQMAAKLRAQKAEINDVQNTLSEERRRVNELQRTVHDLTTERASLDVRLSSTRQMLVSREEDVRARDQKEKAFRAKMASSDMHVRDKEARLKALQNEVAALKVEVANLEEDKKALKDAEGHCDRERRSIETQLKEVRLELDVCQRERASLAKDKEHVSGVRLVHSVDRITLTHRLKETEQNSTMSLQRCSELERTIEHRQQSLARIQQDESVWKSKFDSLRRTAPDAQQLELRLESAKIELESMTQKWRNAEADRETMRRELLEMRSKYNTTSLKMNDLQLVITELTAEKKRCVERIEILEKYERDNSTTTREVRRELDTLKAERLGFVAEIEEHRRQLHKTEIAKKELEAQVSRLERERTALKRHVEAVELDKQRIESAVRQTAMERHALDKSLNAMEKENSELYKNCSLLQSQLNQLERENTTRAAEANTKKKMQFEAEIHKLNNEKRQLEKLIEHREQNYIQKIKMLESQVAMLREQLEQERRRRREFLSTGSLPSSNSRRPGTGSGGAGKPPFRV</sequence>
<feature type="coiled-coil region" evidence="2">
    <location>
        <begin position="353"/>
        <end position="387"/>
    </location>
</feature>
<feature type="domain" description="Rootletin-like coiled-coil" evidence="4">
    <location>
        <begin position="66"/>
        <end position="301"/>
    </location>
</feature>
<evidence type="ECO:0000256" key="2">
    <source>
        <dbReference type="SAM" id="Coils"/>
    </source>
</evidence>
<feature type="coiled-coil region" evidence="2">
    <location>
        <begin position="435"/>
        <end position="525"/>
    </location>
</feature>
<evidence type="ECO:0000256" key="3">
    <source>
        <dbReference type="SAM" id="MobiDB-lite"/>
    </source>
</evidence>
<dbReference type="Gene3D" id="1.10.287.1490">
    <property type="match status" value="1"/>
</dbReference>
<feature type="compositionally biased region" description="Basic and acidic residues" evidence="3">
    <location>
        <begin position="22"/>
        <end position="34"/>
    </location>
</feature>
<feature type="region of interest" description="Disordered" evidence="3">
    <location>
        <begin position="22"/>
        <end position="63"/>
    </location>
</feature>
<feature type="coiled-coil region" evidence="2">
    <location>
        <begin position="1513"/>
        <end position="1582"/>
    </location>
</feature>
<dbReference type="Proteomes" id="UP000492821">
    <property type="component" value="Unassembled WGS sequence"/>
</dbReference>
<reference evidence="5" key="1">
    <citation type="journal article" date="2013" name="Genetics">
        <title>The draft genome and transcriptome of Panagrellus redivivus are shaped by the harsh demands of a free-living lifestyle.</title>
        <authorList>
            <person name="Srinivasan J."/>
            <person name="Dillman A.R."/>
            <person name="Macchietto M.G."/>
            <person name="Heikkinen L."/>
            <person name="Lakso M."/>
            <person name="Fracchia K.M."/>
            <person name="Antoshechkin I."/>
            <person name="Mortazavi A."/>
            <person name="Wong G."/>
            <person name="Sternberg P.W."/>
        </authorList>
    </citation>
    <scope>NUCLEOTIDE SEQUENCE [LARGE SCALE GENOMIC DNA]</scope>
    <source>
        <strain evidence="5">MT8872</strain>
    </source>
</reference>
<evidence type="ECO:0000313" key="6">
    <source>
        <dbReference type="WBParaSite" id="Pan_g19264.t2"/>
    </source>
</evidence>
<evidence type="ECO:0000313" key="5">
    <source>
        <dbReference type="Proteomes" id="UP000492821"/>
    </source>
</evidence>
<feature type="region of interest" description="Disordered" evidence="3">
    <location>
        <begin position="1914"/>
        <end position="1948"/>
    </location>
</feature>